<reference evidence="2" key="1">
    <citation type="submission" date="2021-01" db="EMBL/GenBank/DDBJ databases">
        <authorList>
            <person name="Corre E."/>
            <person name="Pelletier E."/>
            <person name="Niang G."/>
            <person name="Scheremetjew M."/>
            <person name="Finn R."/>
            <person name="Kale V."/>
            <person name="Holt S."/>
            <person name="Cochrane G."/>
            <person name="Meng A."/>
            <person name="Brown T."/>
            <person name="Cohen L."/>
        </authorList>
    </citation>
    <scope>NUCLEOTIDE SEQUENCE</scope>
    <source>
        <strain evidence="2">RCC1693</strain>
    </source>
</reference>
<feature type="region of interest" description="Disordered" evidence="1">
    <location>
        <begin position="49"/>
        <end position="68"/>
    </location>
</feature>
<proteinExistence type="predicted"/>
<evidence type="ECO:0000256" key="1">
    <source>
        <dbReference type="SAM" id="MobiDB-lite"/>
    </source>
</evidence>
<organism evidence="2">
    <name type="scientific">Florenciella parvula</name>
    <dbReference type="NCBI Taxonomy" id="236787"/>
    <lineage>
        <taxon>Eukaryota</taxon>
        <taxon>Sar</taxon>
        <taxon>Stramenopiles</taxon>
        <taxon>Ochrophyta</taxon>
        <taxon>Dictyochophyceae</taxon>
        <taxon>Florenciellales</taxon>
        <taxon>Florenciella</taxon>
    </lineage>
</organism>
<protein>
    <submittedName>
        <fullName evidence="2">Uncharacterized protein</fullName>
    </submittedName>
</protein>
<gene>
    <name evidence="2" type="ORF">FPAR1323_LOCUS3898</name>
</gene>
<name>A0A7S2FJ23_9STRA</name>
<dbReference type="EMBL" id="HBGT01007184">
    <property type="protein sequence ID" value="CAD9395982.1"/>
    <property type="molecule type" value="Transcribed_RNA"/>
</dbReference>
<evidence type="ECO:0000313" key="2">
    <source>
        <dbReference type="EMBL" id="CAD9395982.1"/>
    </source>
</evidence>
<accession>A0A7S2FJ23</accession>
<sequence>MSSEARLGQFSAMAMRTAPVRRVQPRKSMHVKCWNRCTSSMIMLSFTTGTGGSGGHGEAEPYQAPGFNERTTTQASFTFVVAPRRRVRPLNPSSVRTASGIMLWNA</sequence>
<dbReference type="AlphaFoldDB" id="A0A7S2FJ23"/>